<dbReference type="AlphaFoldDB" id="A0A835HSC8"/>
<reference evidence="1 2" key="1">
    <citation type="submission" date="2020-10" db="EMBL/GenBank/DDBJ databases">
        <title>The Coptis chinensis genome and diversification of protoberbering-type alkaloids.</title>
        <authorList>
            <person name="Wang B."/>
            <person name="Shu S."/>
            <person name="Song C."/>
            <person name="Liu Y."/>
        </authorList>
    </citation>
    <scope>NUCLEOTIDE SEQUENCE [LARGE SCALE GENOMIC DNA]</scope>
    <source>
        <strain evidence="1">HL-2020</strain>
        <tissue evidence="1">Leaf</tissue>
    </source>
</reference>
<sequence>MEVLPPDAHKRINHSIQGSYVAWKHAFRGSTHNCFREGEARSAIQGGMFLNFRCTSQGGVPWSPDTWALHDVGGNAKDFIDAGRVGEQEFRRHGRN</sequence>
<organism evidence="1 2">
    <name type="scientific">Coptis chinensis</name>
    <dbReference type="NCBI Taxonomy" id="261450"/>
    <lineage>
        <taxon>Eukaryota</taxon>
        <taxon>Viridiplantae</taxon>
        <taxon>Streptophyta</taxon>
        <taxon>Embryophyta</taxon>
        <taxon>Tracheophyta</taxon>
        <taxon>Spermatophyta</taxon>
        <taxon>Magnoliopsida</taxon>
        <taxon>Ranunculales</taxon>
        <taxon>Ranunculaceae</taxon>
        <taxon>Coptidoideae</taxon>
        <taxon>Coptis</taxon>
    </lineage>
</organism>
<dbReference type="EMBL" id="JADFTS010000005">
    <property type="protein sequence ID" value="KAF9604514.1"/>
    <property type="molecule type" value="Genomic_DNA"/>
</dbReference>
<accession>A0A835HSC8</accession>
<protein>
    <submittedName>
        <fullName evidence="1">Uncharacterized protein</fullName>
    </submittedName>
</protein>
<evidence type="ECO:0000313" key="1">
    <source>
        <dbReference type="EMBL" id="KAF9604514.1"/>
    </source>
</evidence>
<name>A0A835HSC8_9MAGN</name>
<keyword evidence="2" id="KW-1185">Reference proteome</keyword>
<evidence type="ECO:0000313" key="2">
    <source>
        <dbReference type="Proteomes" id="UP000631114"/>
    </source>
</evidence>
<proteinExistence type="predicted"/>
<dbReference type="Proteomes" id="UP000631114">
    <property type="component" value="Unassembled WGS sequence"/>
</dbReference>
<gene>
    <name evidence="1" type="ORF">IFM89_007635</name>
</gene>
<dbReference type="OrthoDB" id="782148at2759"/>
<comment type="caution">
    <text evidence="1">The sequence shown here is derived from an EMBL/GenBank/DDBJ whole genome shotgun (WGS) entry which is preliminary data.</text>
</comment>